<gene>
    <name evidence="1" type="primary">A06p056990.1_BraROA</name>
    <name evidence="1" type="ORF">IGI04_025288</name>
</gene>
<evidence type="ECO:0000313" key="2">
    <source>
        <dbReference type="Proteomes" id="UP000823674"/>
    </source>
</evidence>
<accession>A0ABQ7M976</accession>
<keyword evidence="2" id="KW-1185">Reference proteome</keyword>
<protein>
    <submittedName>
        <fullName evidence="1">Uncharacterized protein</fullName>
    </submittedName>
</protein>
<organism evidence="1 2">
    <name type="scientific">Brassica rapa subsp. trilocularis</name>
    <dbReference type="NCBI Taxonomy" id="1813537"/>
    <lineage>
        <taxon>Eukaryota</taxon>
        <taxon>Viridiplantae</taxon>
        <taxon>Streptophyta</taxon>
        <taxon>Embryophyta</taxon>
        <taxon>Tracheophyta</taxon>
        <taxon>Spermatophyta</taxon>
        <taxon>Magnoliopsida</taxon>
        <taxon>eudicotyledons</taxon>
        <taxon>Gunneridae</taxon>
        <taxon>Pentapetalae</taxon>
        <taxon>rosids</taxon>
        <taxon>malvids</taxon>
        <taxon>Brassicales</taxon>
        <taxon>Brassicaceae</taxon>
        <taxon>Brassiceae</taxon>
        <taxon>Brassica</taxon>
    </lineage>
</organism>
<proteinExistence type="predicted"/>
<evidence type="ECO:0000313" key="1">
    <source>
        <dbReference type="EMBL" id="KAG5395325.1"/>
    </source>
</evidence>
<reference evidence="1 2" key="1">
    <citation type="submission" date="2021-03" db="EMBL/GenBank/DDBJ databases">
        <authorList>
            <person name="King G.J."/>
            <person name="Bancroft I."/>
            <person name="Baten A."/>
            <person name="Bloomfield J."/>
            <person name="Borpatragohain P."/>
            <person name="He Z."/>
            <person name="Irish N."/>
            <person name="Irwin J."/>
            <person name="Liu K."/>
            <person name="Mauleon R.P."/>
            <person name="Moore J."/>
            <person name="Morris R."/>
            <person name="Ostergaard L."/>
            <person name="Wang B."/>
            <person name="Wells R."/>
        </authorList>
    </citation>
    <scope>NUCLEOTIDE SEQUENCE [LARGE SCALE GENOMIC DNA]</scope>
    <source>
        <strain evidence="1">R-o-18</strain>
        <tissue evidence="1">Leaf</tissue>
    </source>
</reference>
<name>A0ABQ7M976_BRACM</name>
<dbReference type="Proteomes" id="UP000823674">
    <property type="component" value="Chromosome A06"/>
</dbReference>
<comment type="caution">
    <text evidence="1">The sequence shown here is derived from an EMBL/GenBank/DDBJ whole genome shotgun (WGS) entry which is preliminary data.</text>
</comment>
<sequence>MAASASPIKAIDNLHPCIANHQKTGRGCIGSISFLWNLKHVLALVCYNIESGLARCSQEKCG</sequence>
<dbReference type="EMBL" id="JADBGQ010000006">
    <property type="protein sequence ID" value="KAG5395325.1"/>
    <property type="molecule type" value="Genomic_DNA"/>
</dbReference>